<protein>
    <submittedName>
        <fullName evidence="2">Ovule protein</fullName>
    </submittedName>
</protein>
<name>A0AC35TSC1_9BILA</name>
<accession>A0AC35TSC1</accession>
<evidence type="ECO:0000313" key="1">
    <source>
        <dbReference type="Proteomes" id="UP000095286"/>
    </source>
</evidence>
<evidence type="ECO:0000313" key="2">
    <source>
        <dbReference type="WBParaSite" id="RSKR_0000372733.1"/>
    </source>
</evidence>
<dbReference type="WBParaSite" id="RSKR_0000372733.1">
    <property type="protein sequence ID" value="RSKR_0000372733.1"/>
    <property type="gene ID" value="RSKR_0000372733"/>
</dbReference>
<reference evidence="2" key="1">
    <citation type="submission" date="2016-11" db="UniProtKB">
        <authorList>
            <consortium name="WormBaseParasite"/>
        </authorList>
    </citation>
    <scope>IDENTIFICATION</scope>
    <source>
        <strain evidence="2">KR3021</strain>
    </source>
</reference>
<dbReference type="Proteomes" id="UP000095286">
    <property type="component" value="Unplaced"/>
</dbReference>
<proteinExistence type="predicted"/>
<sequence>MRYLGNHQVSCNSSWLSAANRTNSRLQGRSNDKNFDYILTKKLTPQKDLAPVKKQGTLKKSFTSIEFVNDSDHESTRSPIPKPASV</sequence>
<organism evidence="1 2">
    <name type="scientific">Rhabditophanes sp. KR3021</name>
    <dbReference type="NCBI Taxonomy" id="114890"/>
    <lineage>
        <taxon>Eukaryota</taxon>
        <taxon>Metazoa</taxon>
        <taxon>Ecdysozoa</taxon>
        <taxon>Nematoda</taxon>
        <taxon>Chromadorea</taxon>
        <taxon>Rhabditida</taxon>
        <taxon>Tylenchina</taxon>
        <taxon>Panagrolaimomorpha</taxon>
        <taxon>Strongyloidoidea</taxon>
        <taxon>Alloionematidae</taxon>
        <taxon>Rhabditophanes</taxon>
    </lineage>
</organism>